<gene>
    <name evidence="2" type="ORF">DIT97_22975</name>
</gene>
<dbReference type="SUPFAM" id="SSF53041">
    <property type="entry name" value="Resolvase-like"/>
    <property type="match status" value="1"/>
</dbReference>
<evidence type="ECO:0000313" key="3">
    <source>
        <dbReference type="Proteomes" id="UP000263642"/>
    </source>
</evidence>
<dbReference type="EMBL" id="DQAY01000135">
    <property type="protein sequence ID" value="HCO25743.1"/>
    <property type="molecule type" value="Genomic_DNA"/>
</dbReference>
<dbReference type="Gene3D" id="3.40.50.1390">
    <property type="entry name" value="Resolvase, N-terminal catalytic domain"/>
    <property type="match status" value="1"/>
</dbReference>
<name>A0A3D3RA72_9PLAN</name>
<proteinExistence type="predicted"/>
<dbReference type="InterPro" id="IPR036162">
    <property type="entry name" value="Resolvase-like_N_sf"/>
</dbReference>
<dbReference type="InterPro" id="IPR006119">
    <property type="entry name" value="Resolv_N"/>
</dbReference>
<protein>
    <recommendedName>
        <fullName evidence="1">Resolvase/invertase-type recombinase catalytic domain-containing protein</fullName>
    </recommendedName>
</protein>
<dbReference type="Proteomes" id="UP000263642">
    <property type="component" value="Unassembled WGS sequence"/>
</dbReference>
<sequence>MSQNIMGALVLLLWFQQGIEKRKRDLIICEDSSRLFRSISPWMNLVGTAVDNEIRIICINDQVDAANDDWQHRLEDA</sequence>
<organism evidence="2 3">
    <name type="scientific">Gimesia maris</name>
    <dbReference type="NCBI Taxonomy" id="122"/>
    <lineage>
        <taxon>Bacteria</taxon>
        <taxon>Pseudomonadati</taxon>
        <taxon>Planctomycetota</taxon>
        <taxon>Planctomycetia</taxon>
        <taxon>Planctomycetales</taxon>
        <taxon>Planctomycetaceae</taxon>
        <taxon>Gimesia</taxon>
    </lineage>
</organism>
<dbReference type="GO" id="GO:0003677">
    <property type="term" value="F:DNA binding"/>
    <property type="evidence" value="ECO:0007669"/>
    <property type="project" value="InterPro"/>
</dbReference>
<dbReference type="AlphaFoldDB" id="A0A3D3RA72"/>
<reference evidence="2 3" key="1">
    <citation type="journal article" date="2018" name="Nat. Biotechnol.">
        <title>A standardized bacterial taxonomy based on genome phylogeny substantially revises the tree of life.</title>
        <authorList>
            <person name="Parks D.H."/>
            <person name="Chuvochina M."/>
            <person name="Waite D.W."/>
            <person name="Rinke C."/>
            <person name="Skarshewski A."/>
            <person name="Chaumeil P.A."/>
            <person name="Hugenholtz P."/>
        </authorList>
    </citation>
    <scope>NUCLEOTIDE SEQUENCE [LARGE SCALE GENOMIC DNA]</scope>
    <source>
        <strain evidence="2">UBA9375</strain>
    </source>
</reference>
<accession>A0A3D3RA72</accession>
<comment type="caution">
    <text evidence="2">The sequence shown here is derived from an EMBL/GenBank/DDBJ whole genome shotgun (WGS) entry which is preliminary data.</text>
</comment>
<dbReference type="Pfam" id="PF00239">
    <property type="entry name" value="Resolvase"/>
    <property type="match status" value="1"/>
</dbReference>
<dbReference type="GO" id="GO:0000150">
    <property type="term" value="F:DNA strand exchange activity"/>
    <property type="evidence" value="ECO:0007669"/>
    <property type="project" value="InterPro"/>
</dbReference>
<evidence type="ECO:0000259" key="1">
    <source>
        <dbReference type="Pfam" id="PF00239"/>
    </source>
</evidence>
<evidence type="ECO:0000313" key="2">
    <source>
        <dbReference type="EMBL" id="HCO25743.1"/>
    </source>
</evidence>
<feature type="domain" description="Resolvase/invertase-type recombinase catalytic" evidence="1">
    <location>
        <begin position="19"/>
        <end position="68"/>
    </location>
</feature>